<comment type="caution">
    <text evidence="2">The sequence shown here is derived from an EMBL/GenBank/DDBJ whole genome shotgun (WGS) entry which is preliminary data.</text>
</comment>
<dbReference type="Proteomes" id="UP001077788">
    <property type="component" value="Unassembled WGS sequence"/>
</dbReference>
<feature type="compositionally biased region" description="Basic residues" evidence="1">
    <location>
        <begin position="53"/>
        <end position="63"/>
    </location>
</feature>
<evidence type="ECO:0000256" key="1">
    <source>
        <dbReference type="SAM" id="MobiDB-lite"/>
    </source>
</evidence>
<dbReference type="EMBL" id="JAPQFC010001334">
    <property type="protein sequence ID" value="MCY6525112.1"/>
    <property type="molecule type" value="Genomic_DNA"/>
</dbReference>
<proteinExistence type="predicted"/>
<accession>A0A9Q4DKI9</accession>
<evidence type="ECO:0000313" key="3">
    <source>
        <dbReference type="Proteomes" id="UP001077788"/>
    </source>
</evidence>
<name>A0A9Q4DKI9_ACTPL</name>
<gene>
    <name evidence="2" type="ORF">OYG11_13020</name>
</gene>
<protein>
    <submittedName>
        <fullName evidence="2">Uncharacterized protein</fullName>
    </submittedName>
</protein>
<feature type="non-terminal residue" evidence="2">
    <location>
        <position position="1"/>
    </location>
</feature>
<reference evidence="2" key="2">
    <citation type="submission" date="2022-12" db="EMBL/GenBank/DDBJ databases">
        <authorList>
            <person name="Kardos G."/>
            <person name="Sarkozi R."/>
            <person name="Laczko L."/>
            <person name="Marton S."/>
            <person name="Makrai L."/>
            <person name="Banyai K."/>
            <person name="Fodor L."/>
        </authorList>
    </citation>
    <scope>NUCLEOTIDE SEQUENCE</scope>
    <source>
        <strain evidence="2">84/14</strain>
    </source>
</reference>
<evidence type="ECO:0000313" key="2">
    <source>
        <dbReference type="EMBL" id="MCY6525112.1"/>
    </source>
</evidence>
<dbReference type="AlphaFoldDB" id="A0A9Q4DKI9"/>
<sequence>TENRLSKTQSQRRTKAACLQKILKLRLGKSKRKTLKREDAPENPGTKNGSKFQYRRLFRQRNP</sequence>
<reference evidence="2" key="1">
    <citation type="journal article" date="2021" name="Vet Sci">
        <title>O-Serogroups and Pathovirotypes of Escherichia coli Isolated from Post-Weaning Piglets Showing Diarrhoea and/or Oedema in South Korea.</title>
        <authorList>
            <person name="Byun J.W."/>
            <person name="Moon B.Y."/>
            <person name="Do K.H."/>
            <person name="Lee K."/>
            <person name="Lee H.Y."/>
            <person name="Kim W.I."/>
            <person name="So B."/>
            <person name="Lee W.K."/>
        </authorList>
    </citation>
    <scope>NUCLEOTIDE SEQUENCE</scope>
    <source>
        <strain evidence="2">84/14</strain>
    </source>
</reference>
<feature type="region of interest" description="Disordered" evidence="1">
    <location>
        <begin position="29"/>
        <end position="63"/>
    </location>
</feature>
<organism evidence="2 3">
    <name type="scientific">Actinobacillus pleuropneumoniae</name>
    <name type="common">Haemophilus pleuropneumoniae</name>
    <dbReference type="NCBI Taxonomy" id="715"/>
    <lineage>
        <taxon>Bacteria</taxon>
        <taxon>Pseudomonadati</taxon>
        <taxon>Pseudomonadota</taxon>
        <taxon>Gammaproteobacteria</taxon>
        <taxon>Pasteurellales</taxon>
        <taxon>Pasteurellaceae</taxon>
        <taxon>Actinobacillus</taxon>
    </lineage>
</organism>
<dbReference type="RefSeq" id="WP_267992507.1">
    <property type="nucleotide sequence ID" value="NZ_JAPQFC010001334.1"/>
</dbReference>